<dbReference type="Pfam" id="PF20256">
    <property type="entry name" value="MoCoBD_2"/>
    <property type="match status" value="2"/>
</dbReference>
<dbReference type="Gene3D" id="3.90.1170.50">
    <property type="entry name" value="Aldehyde oxidase/xanthine dehydrogenase, a/b hammerhead"/>
    <property type="match status" value="1"/>
</dbReference>
<feature type="domain" description="Aldehyde oxidase/xanthine dehydrogenase a/b hammerhead" evidence="1">
    <location>
        <begin position="241"/>
        <end position="319"/>
    </location>
</feature>
<dbReference type="AlphaFoldDB" id="A0A193LCP7"/>
<dbReference type="EMBL" id="CP016268">
    <property type="protein sequence ID" value="ANO50310.1"/>
    <property type="molecule type" value="Genomic_DNA"/>
</dbReference>
<evidence type="ECO:0000313" key="2">
    <source>
        <dbReference type="EMBL" id="ANO50310.1"/>
    </source>
</evidence>
<dbReference type="InterPro" id="IPR008274">
    <property type="entry name" value="AldOxase/xan_DH_MoCoBD1"/>
</dbReference>
<dbReference type="PANTHER" id="PTHR47495:SF2">
    <property type="entry name" value="ALDEHYDE DEHYDROGENASE"/>
    <property type="match status" value="1"/>
</dbReference>
<dbReference type="InterPro" id="IPR046867">
    <property type="entry name" value="AldOxase/xan_DH_MoCoBD2"/>
</dbReference>
<name>A0A193LCP7_9GAMM</name>
<dbReference type="OrthoDB" id="9767994at2"/>
<sequence>MGKWTRRAFISSGIIAGGTLAVGVAIRPGDRSGKVADLIAADGAAVFDVWLKLAPDNTVTAIIPHAEMGQGVHTSLAMMLADELDANWDEVRMQEAPAHKEYANYAMAKGYALGDADFPAFLVDTVDGVFLTATRMMGLQITGGSTSVKTTGQQAMRVAGAATRSMLLQAAAEEWQVAVSELSASSGRIEHPASHRSAPFAAFAERAASLPEPAKPRLKTSSEFTIMGTSPARLDVPAKVDGSASFGIDVRLPGMKFAAVKAAPVFGARIANVRNESVQNMPGVRRIVNLGDAVAVVADSYWQAEQALARLTVSYTESGNERINQSDIFNQFTADLDKAVAEQAFETDVKAGDAAAAFTAGERIIEAEYRVPYLAHATMEPMNCTAWMRDGRCELWTGTQNPLGFALEVAKALDIDADDVTLHNQYLGGGFGRRAFPDYAIQAARIARESAYPVQLIWSRAEDTRHDHYRQANISRFRAAINADGMPLAWENSYVDKHDPAEATHIPYGIDHQLIRYTSSQSHVPWGFWRSVDHSLHAFFTESFIDELAIAAGADPYTYRRQLLANNPRFRDVLDLAAEKSDWQRPLPENFGRGIAIHRSFGTIVAQVLEVEIVAGKLIARRAVCAVDAGYAVHPDGMKAQMESGIIYGLTAALYGEISIRDGAVQQSNFHDYPMLRMSEAPEIETHIINSGESMGGAGEPGTPAIAPALTNAIFDATGTRIRELPVQRHDLSKPDLKARDVV</sequence>
<evidence type="ECO:0000313" key="3">
    <source>
        <dbReference type="Proteomes" id="UP000092695"/>
    </source>
</evidence>
<gene>
    <name evidence="2" type="ORF">BA177_02935</name>
</gene>
<dbReference type="InterPro" id="IPR012368">
    <property type="entry name" value="OxRdtase_Mopterin-bd_su_IorB"/>
</dbReference>
<organism evidence="2 3">
    <name type="scientific">Woeseia oceani</name>
    <dbReference type="NCBI Taxonomy" id="1548547"/>
    <lineage>
        <taxon>Bacteria</taxon>
        <taxon>Pseudomonadati</taxon>
        <taxon>Pseudomonadota</taxon>
        <taxon>Gammaproteobacteria</taxon>
        <taxon>Woeseiales</taxon>
        <taxon>Woeseiaceae</taxon>
        <taxon>Woeseia</taxon>
    </lineage>
</organism>
<dbReference type="InterPro" id="IPR037165">
    <property type="entry name" value="AldOxase/xan_DH_Mopterin-bd_sf"/>
</dbReference>
<dbReference type="PIRSF" id="PIRSF036389">
    <property type="entry name" value="IOR_B"/>
    <property type="match status" value="1"/>
</dbReference>
<dbReference type="SMART" id="SM01008">
    <property type="entry name" value="Ald_Xan_dh_C"/>
    <property type="match status" value="1"/>
</dbReference>
<dbReference type="SUPFAM" id="SSF56003">
    <property type="entry name" value="Molybdenum cofactor-binding domain"/>
    <property type="match status" value="2"/>
</dbReference>
<dbReference type="KEGG" id="woc:BA177_02935"/>
<dbReference type="Proteomes" id="UP000092695">
    <property type="component" value="Chromosome"/>
</dbReference>
<reference evidence="2 3" key="1">
    <citation type="submission" date="2016-06" db="EMBL/GenBank/DDBJ databases">
        <title>Complete genome sequence of a deep-branching marine Gamma Proteobacterium Woeseia oceani type strain XK5.</title>
        <authorList>
            <person name="Mu D."/>
            <person name="Du Z."/>
        </authorList>
    </citation>
    <scope>NUCLEOTIDE SEQUENCE [LARGE SCALE GENOMIC DNA]</scope>
    <source>
        <strain evidence="2 3">XK5</strain>
    </source>
</reference>
<proteinExistence type="predicted"/>
<dbReference type="RefSeq" id="WP_068612634.1">
    <property type="nucleotide sequence ID" value="NZ_CP016268.1"/>
</dbReference>
<dbReference type="STRING" id="1548547.BA177_02935"/>
<protein>
    <submittedName>
        <fullName evidence="2">Isoquinoline 1-oxidoreductase</fullName>
    </submittedName>
</protein>
<dbReference type="PANTHER" id="PTHR47495">
    <property type="entry name" value="ALDEHYDE DEHYDROGENASE"/>
    <property type="match status" value="1"/>
</dbReference>
<dbReference type="Pfam" id="PF02738">
    <property type="entry name" value="MoCoBD_1"/>
    <property type="match status" value="1"/>
</dbReference>
<dbReference type="InterPro" id="IPR052516">
    <property type="entry name" value="N-heterocyclic_Hydroxylase"/>
</dbReference>
<dbReference type="Gene3D" id="3.30.365.10">
    <property type="entry name" value="Aldehyde oxidase/xanthine dehydrogenase, molybdopterin binding domain"/>
    <property type="match status" value="4"/>
</dbReference>
<dbReference type="GO" id="GO:0016491">
    <property type="term" value="F:oxidoreductase activity"/>
    <property type="evidence" value="ECO:0007669"/>
    <property type="project" value="InterPro"/>
</dbReference>
<dbReference type="InterPro" id="IPR000674">
    <property type="entry name" value="Ald_Oxase/Xan_DH_a/b"/>
</dbReference>
<evidence type="ECO:0000259" key="1">
    <source>
        <dbReference type="SMART" id="SM01008"/>
    </source>
</evidence>
<accession>A0A193LCP7</accession>
<keyword evidence="3" id="KW-1185">Reference proteome</keyword>